<dbReference type="PANTHER" id="PTHR10472:SF5">
    <property type="entry name" value="D-AMINOACYL-TRNA DEACYLASE 1"/>
    <property type="match status" value="1"/>
</dbReference>
<proteinExistence type="inferred from homology"/>
<dbReference type="GO" id="GO:0051500">
    <property type="term" value="F:D-tyrosyl-tRNA(Tyr) deacylase activity"/>
    <property type="evidence" value="ECO:0007669"/>
    <property type="project" value="TreeGrafter"/>
</dbReference>
<dbReference type="Gene3D" id="3.50.80.10">
    <property type="entry name" value="D-tyrosyl-tRNA(Tyr) deacylase"/>
    <property type="match status" value="1"/>
</dbReference>
<comment type="similarity">
    <text evidence="1 2">Belongs to the DTD family.</text>
</comment>
<evidence type="ECO:0000256" key="1">
    <source>
        <dbReference type="ARBA" id="ARBA00009673"/>
    </source>
</evidence>
<dbReference type="GO" id="GO:0005737">
    <property type="term" value="C:cytoplasm"/>
    <property type="evidence" value="ECO:0007669"/>
    <property type="project" value="UniProtKB-SubCell"/>
</dbReference>
<dbReference type="Proteomes" id="UP000580839">
    <property type="component" value="Unassembled WGS sequence"/>
</dbReference>
<dbReference type="SUPFAM" id="SSF69500">
    <property type="entry name" value="DTD-like"/>
    <property type="match status" value="1"/>
</dbReference>
<keyword evidence="2 3" id="KW-0378">Hydrolase</keyword>
<reference evidence="3 4" key="1">
    <citation type="submission" date="2020-04" db="EMBL/GenBank/DDBJ databases">
        <title>Metagenomic profiling of ammonia- and methane-oxidizing microorganisms in a Dutch drinking water treatment plant.</title>
        <authorList>
            <person name="Poghosyan L."/>
            <person name="Leucker S."/>
        </authorList>
    </citation>
    <scope>NUCLEOTIDE SEQUENCE [LARGE SCALE GENOMIC DNA]</scope>
    <source>
        <strain evidence="3">S-RSF-IL-03</strain>
    </source>
</reference>
<comment type="caution">
    <text evidence="3">The sequence shown here is derived from an EMBL/GenBank/DDBJ whole genome shotgun (WGS) entry which is preliminary data.</text>
</comment>
<sequence>MRALVQRVSEARVSVDGTVRGAIAHGLVVLLGATHADTVAEADALARKLAGLRIFPDASERMNLDVSQVAGAVLVVPQFTLYGDANSGRRPDFVRAARPEIAEPLFERFCESLAAIGVPVARGVFRTHMEVALVNDGPVTLWLEIEPPAARA</sequence>
<dbReference type="GO" id="GO:0106026">
    <property type="term" value="F:Gly-tRNA(Ala) deacylase activity"/>
    <property type="evidence" value="ECO:0007669"/>
    <property type="project" value="UniProtKB-UniRule"/>
</dbReference>
<comment type="domain">
    <text evidence="2">A Gly-cisPro motif from one monomer fits into the active site of the other monomer to allow specific chiral rejection of L-amino acids.</text>
</comment>
<dbReference type="GO" id="GO:0043908">
    <property type="term" value="F:Ser(Gly)-tRNA(Ala) hydrolase activity"/>
    <property type="evidence" value="ECO:0007669"/>
    <property type="project" value="UniProtKB-UniRule"/>
</dbReference>
<dbReference type="InterPro" id="IPR003732">
    <property type="entry name" value="Daa-tRNA_deacyls_DTD"/>
</dbReference>
<keyword evidence="2" id="KW-0963">Cytoplasm</keyword>
<dbReference type="GO" id="GO:0019478">
    <property type="term" value="P:D-amino acid catabolic process"/>
    <property type="evidence" value="ECO:0007669"/>
    <property type="project" value="UniProtKB-UniRule"/>
</dbReference>
<dbReference type="Pfam" id="PF02580">
    <property type="entry name" value="Tyr_Deacylase"/>
    <property type="match status" value="1"/>
</dbReference>
<protein>
    <recommendedName>
        <fullName evidence="2">D-aminoacyl-tRNA deacylase</fullName>
        <shortName evidence="2">DTD</shortName>
        <ecNumber evidence="2">3.1.1.96</ecNumber>
    </recommendedName>
    <alternativeName>
        <fullName evidence="2">Gly-tRNA(Ala) deacylase</fullName>
        <ecNumber evidence="2">3.1.1.-</ecNumber>
    </alternativeName>
</protein>
<comment type="subunit">
    <text evidence="2">Homodimer.</text>
</comment>
<name>A0A849T0Z3_UNCEI</name>
<comment type="catalytic activity">
    <reaction evidence="2">
        <text>glycyl-tRNA(Ala) + H2O = tRNA(Ala) + glycine + H(+)</text>
        <dbReference type="Rhea" id="RHEA:53744"/>
        <dbReference type="Rhea" id="RHEA-COMP:9657"/>
        <dbReference type="Rhea" id="RHEA-COMP:13640"/>
        <dbReference type="ChEBI" id="CHEBI:15377"/>
        <dbReference type="ChEBI" id="CHEBI:15378"/>
        <dbReference type="ChEBI" id="CHEBI:57305"/>
        <dbReference type="ChEBI" id="CHEBI:78442"/>
        <dbReference type="ChEBI" id="CHEBI:78522"/>
    </reaction>
</comment>
<evidence type="ECO:0000313" key="3">
    <source>
        <dbReference type="EMBL" id="NOT34989.1"/>
    </source>
</evidence>
<comment type="catalytic activity">
    <reaction evidence="2">
        <text>a D-aminoacyl-tRNA + H2O = a tRNA + a D-alpha-amino acid + H(+)</text>
        <dbReference type="Rhea" id="RHEA:13953"/>
        <dbReference type="Rhea" id="RHEA-COMP:10123"/>
        <dbReference type="Rhea" id="RHEA-COMP:10124"/>
        <dbReference type="ChEBI" id="CHEBI:15377"/>
        <dbReference type="ChEBI" id="CHEBI:15378"/>
        <dbReference type="ChEBI" id="CHEBI:59871"/>
        <dbReference type="ChEBI" id="CHEBI:78442"/>
        <dbReference type="ChEBI" id="CHEBI:79333"/>
        <dbReference type="EC" id="3.1.1.96"/>
    </reaction>
</comment>
<dbReference type="GO" id="GO:0000049">
    <property type="term" value="F:tRNA binding"/>
    <property type="evidence" value="ECO:0007669"/>
    <property type="project" value="UniProtKB-UniRule"/>
</dbReference>
<dbReference type="EMBL" id="JABFRW010000162">
    <property type="protein sequence ID" value="NOT34989.1"/>
    <property type="molecule type" value="Genomic_DNA"/>
</dbReference>
<dbReference type="FunFam" id="3.50.80.10:FF:000001">
    <property type="entry name" value="D-aminoacyl-tRNA deacylase"/>
    <property type="match status" value="1"/>
</dbReference>
<dbReference type="PANTHER" id="PTHR10472">
    <property type="entry name" value="D-TYROSYL-TRNA TYR DEACYLASE"/>
    <property type="match status" value="1"/>
</dbReference>
<organism evidence="3 4">
    <name type="scientific">Eiseniibacteriota bacterium</name>
    <dbReference type="NCBI Taxonomy" id="2212470"/>
    <lineage>
        <taxon>Bacteria</taxon>
        <taxon>Candidatus Eiseniibacteriota</taxon>
    </lineage>
</organism>
<dbReference type="AlphaFoldDB" id="A0A849T0Z3"/>
<evidence type="ECO:0000313" key="4">
    <source>
        <dbReference type="Proteomes" id="UP000580839"/>
    </source>
</evidence>
<comment type="function">
    <text evidence="2">An aminoacyl-tRNA editing enzyme that deacylates mischarged D-aminoacyl-tRNAs. Also deacylates mischarged glycyl-tRNA(Ala), protecting cells against glycine mischarging by AlaRS. Acts via tRNA-based rather than protein-based catalysis; rejects L-amino acids rather than detecting D-amino acids in the active site. By recycling D-aminoacyl-tRNA to D-amino acids and free tRNA molecules, this enzyme counteracts the toxicity associated with the formation of D-aminoacyl-tRNA entities in vivo and helps enforce protein L-homochirality.</text>
</comment>
<keyword evidence="2" id="KW-0694">RNA-binding</keyword>
<dbReference type="EC" id="3.1.1.96" evidence="2"/>
<comment type="subcellular location">
    <subcellularLocation>
        <location evidence="2">Cytoplasm</location>
    </subcellularLocation>
</comment>
<dbReference type="EC" id="3.1.1.-" evidence="2"/>
<keyword evidence="2" id="KW-0820">tRNA-binding</keyword>
<dbReference type="HAMAP" id="MF_00518">
    <property type="entry name" value="Deacylase_Dtd"/>
    <property type="match status" value="1"/>
</dbReference>
<accession>A0A849T0Z3</accession>
<evidence type="ECO:0000256" key="2">
    <source>
        <dbReference type="HAMAP-Rule" id="MF_00518"/>
    </source>
</evidence>
<dbReference type="InterPro" id="IPR023509">
    <property type="entry name" value="DTD-like_sf"/>
</dbReference>
<gene>
    <name evidence="2" type="primary">dtd</name>
    <name evidence="3" type="ORF">HOP12_12615</name>
</gene>
<feature type="short sequence motif" description="Gly-cisPro motif, important for rejection of L-amino acids" evidence="2">
    <location>
        <begin position="137"/>
        <end position="138"/>
    </location>
</feature>
<dbReference type="NCBIfam" id="TIGR00256">
    <property type="entry name" value="D-aminoacyl-tRNA deacylase"/>
    <property type="match status" value="1"/>
</dbReference>